<sequence length="365" mass="39122">MSSTTINIPPSTATVSVTAFDVAEDPSKIRVPAAFFQPVLPGHEILHLPIFAFLIEHTSTGRRVMFDLGARKDLENAAPAVGALFKSFPDVAMPIDRDIVEQLEDHGVALNSINAVIWSHAHFDHIGDVSKFPASTDVVYGAATVTDTCTVNPASVLLDSDFAGRKSVPIKFDESSLEIGGFKAHDFFGDGSLYVLDVPGHLKGHVCALARVTPDSFVFMGGDACHHAGMLRPTSTLHQRAPCPADILEATRHTVSAEHFTPLDAEGKFDLTARTTPLLDVLPGMMYEDPVATAASIALIGAFDASADVLVVLAHDWSLVPALGPFPTSLDAWKAKGSKKQVMWAFLEESNPAFVFSPKLTRPVS</sequence>
<keyword evidence="7" id="KW-1185">Reference proteome</keyword>
<dbReference type="SUPFAM" id="SSF56281">
    <property type="entry name" value="Metallo-hydrolase/oxidoreductase"/>
    <property type="match status" value="1"/>
</dbReference>
<name>A0AAD7J4T7_9AGAR</name>
<dbReference type="Gene3D" id="3.60.15.10">
    <property type="entry name" value="Ribonuclease Z/Hydroxyacylglutathione hydrolase-like"/>
    <property type="match status" value="1"/>
</dbReference>
<proteinExistence type="inferred from homology"/>
<accession>A0AAD7J4T7</accession>
<evidence type="ECO:0000259" key="5">
    <source>
        <dbReference type="SMART" id="SM00849"/>
    </source>
</evidence>
<feature type="domain" description="Metallo-beta-lactamase" evidence="5">
    <location>
        <begin position="49"/>
        <end position="285"/>
    </location>
</feature>
<evidence type="ECO:0000256" key="2">
    <source>
        <dbReference type="ARBA" id="ARBA00022723"/>
    </source>
</evidence>
<dbReference type="InterPro" id="IPR051013">
    <property type="entry name" value="MBL_superfamily_lactonases"/>
</dbReference>
<dbReference type="EMBL" id="JARKIB010000052">
    <property type="protein sequence ID" value="KAJ7754484.1"/>
    <property type="molecule type" value="Genomic_DNA"/>
</dbReference>
<evidence type="ECO:0000313" key="6">
    <source>
        <dbReference type="EMBL" id="KAJ7754484.1"/>
    </source>
</evidence>
<dbReference type="Pfam" id="PF00753">
    <property type="entry name" value="Lactamase_B"/>
    <property type="match status" value="1"/>
</dbReference>
<dbReference type="PANTHER" id="PTHR42978">
    <property type="entry name" value="QUORUM-QUENCHING LACTONASE YTNP-RELATED-RELATED"/>
    <property type="match status" value="1"/>
</dbReference>
<reference evidence="6" key="1">
    <citation type="submission" date="2023-03" db="EMBL/GenBank/DDBJ databases">
        <title>Massive genome expansion in bonnet fungi (Mycena s.s.) driven by repeated elements and novel gene families across ecological guilds.</title>
        <authorList>
            <consortium name="Lawrence Berkeley National Laboratory"/>
            <person name="Harder C.B."/>
            <person name="Miyauchi S."/>
            <person name="Viragh M."/>
            <person name="Kuo A."/>
            <person name="Thoen E."/>
            <person name="Andreopoulos B."/>
            <person name="Lu D."/>
            <person name="Skrede I."/>
            <person name="Drula E."/>
            <person name="Henrissat B."/>
            <person name="Morin E."/>
            <person name="Kohler A."/>
            <person name="Barry K."/>
            <person name="LaButti K."/>
            <person name="Morin E."/>
            <person name="Salamov A."/>
            <person name="Lipzen A."/>
            <person name="Mereny Z."/>
            <person name="Hegedus B."/>
            <person name="Baldrian P."/>
            <person name="Stursova M."/>
            <person name="Weitz H."/>
            <person name="Taylor A."/>
            <person name="Grigoriev I.V."/>
            <person name="Nagy L.G."/>
            <person name="Martin F."/>
            <person name="Kauserud H."/>
        </authorList>
    </citation>
    <scope>NUCLEOTIDE SEQUENCE</scope>
    <source>
        <strain evidence="6">CBHHK182m</strain>
    </source>
</reference>
<gene>
    <name evidence="6" type="ORF">B0H16DRAFT_746123</name>
</gene>
<dbReference type="Proteomes" id="UP001215598">
    <property type="component" value="Unassembled WGS sequence"/>
</dbReference>
<keyword evidence="3" id="KW-0378">Hydrolase</keyword>
<evidence type="ECO:0000256" key="3">
    <source>
        <dbReference type="ARBA" id="ARBA00022801"/>
    </source>
</evidence>
<keyword evidence="2" id="KW-0479">Metal-binding</keyword>
<organism evidence="6 7">
    <name type="scientific">Mycena metata</name>
    <dbReference type="NCBI Taxonomy" id="1033252"/>
    <lineage>
        <taxon>Eukaryota</taxon>
        <taxon>Fungi</taxon>
        <taxon>Dikarya</taxon>
        <taxon>Basidiomycota</taxon>
        <taxon>Agaricomycotina</taxon>
        <taxon>Agaricomycetes</taxon>
        <taxon>Agaricomycetidae</taxon>
        <taxon>Agaricales</taxon>
        <taxon>Marasmiineae</taxon>
        <taxon>Mycenaceae</taxon>
        <taxon>Mycena</taxon>
    </lineage>
</organism>
<dbReference type="PANTHER" id="PTHR42978:SF5">
    <property type="entry name" value="METALLO-BETA-LACTAMASE DOMAIN-CONTAINING PROTEIN"/>
    <property type="match status" value="1"/>
</dbReference>
<dbReference type="AlphaFoldDB" id="A0AAD7J4T7"/>
<evidence type="ECO:0000313" key="7">
    <source>
        <dbReference type="Proteomes" id="UP001215598"/>
    </source>
</evidence>
<keyword evidence="4" id="KW-0862">Zinc</keyword>
<dbReference type="CDD" id="cd07730">
    <property type="entry name" value="metallo-hydrolase-like_MBL-fold"/>
    <property type="match status" value="1"/>
</dbReference>
<dbReference type="InterPro" id="IPR001279">
    <property type="entry name" value="Metallo-B-lactamas"/>
</dbReference>
<evidence type="ECO:0000256" key="4">
    <source>
        <dbReference type="ARBA" id="ARBA00022833"/>
    </source>
</evidence>
<comment type="similarity">
    <text evidence="1">Belongs to the metallo-beta-lactamase superfamily.</text>
</comment>
<dbReference type="GO" id="GO:0046872">
    <property type="term" value="F:metal ion binding"/>
    <property type="evidence" value="ECO:0007669"/>
    <property type="project" value="UniProtKB-KW"/>
</dbReference>
<dbReference type="InterPro" id="IPR036866">
    <property type="entry name" value="RibonucZ/Hydroxyglut_hydro"/>
</dbReference>
<protein>
    <submittedName>
        <fullName evidence="6">Beta-lactamase-like protein</fullName>
    </submittedName>
</protein>
<dbReference type="GO" id="GO:0016787">
    <property type="term" value="F:hydrolase activity"/>
    <property type="evidence" value="ECO:0007669"/>
    <property type="project" value="UniProtKB-KW"/>
</dbReference>
<evidence type="ECO:0000256" key="1">
    <source>
        <dbReference type="ARBA" id="ARBA00007749"/>
    </source>
</evidence>
<dbReference type="SMART" id="SM00849">
    <property type="entry name" value="Lactamase_B"/>
    <property type="match status" value="1"/>
</dbReference>
<comment type="caution">
    <text evidence="6">The sequence shown here is derived from an EMBL/GenBank/DDBJ whole genome shotgun (WGS) entry which is preliminary data.</text>
</comment>